<dbReference type="InterPro" id="IPR027417">
    <property type="entry name" value="P-loop_NTPase"/>
</dbReference>
<evidence type="ECO:0000256" key="5">
    <source>
        <dbReference type="ARBA" id="ARBA00022692"/>
    </source>
</evidence>
<proteinExistence type="inferred from homology"/>
<dbReference type="InterPro" id="IPR003593">
    <property type="entry name" value="AAA+_ATPase"/>
</dbReference>
<evidence type="ECO:0000256" key="10">
    <source>
        <dbReference type="ARBA" id="ARBA00022989"/>
    </source>
</evidence>
<feature type="transmembrane region" description="Helical" evidence="14">
    <location>
        <begin position="1188"/>
        <end position="1204"/>
    </location>
</feature>
<dbReference type="GO" id="GO:0008559">
    <property type="term" value="F:ABC-type xenobiotic transporter activity"/>
    <property type="evidence" value="ECO:0007669"/>
    <property type="project" value="UniProtKB-EC"/>
</dbReference>
<evidence type="ECO:0000256" key="14">
    <source>
        <dbReference type="SAM" id="Phobius"/>
    </source>
</evidence>
<comment type="similarity">
    <text evidence="2">Belongs to the ABC transporter superfamily. ABCC family. Conjugate transporter (TC 3.A.1.208) subfamily.</text>
</comment>
<dbReference type="FunFam" id="3.40.50.300:FF:000169">
    <property type="entry name" value="ABC transporter C family member 3"/>
    <property type="match status" value="1"/>
</dbReference>
<name>A0A834L4Y0_RHOSS</name>
<dbReference type="SMART" id="SM00382">
    <property type="entry name" value="AAA"/>
    <property type="match status" value="2"/>
</dbReference>
<evidence type="ECO:0000259" key="15">
    <source>
        <dbReference type="PROSITE" id="PS50893"/>
    </source>
</evidence>
<feature type="transmembrane region" description="Helical" evidence="14">
    <location>
        <begin position="20"/>
        <end position="42"/>
    </location>
</feature>
<dbReference type="InterPro" id="IPR011527">
    <property type="entry name" value="ABC1_TM_dom"/>
</dbReference>
<feature type="domain" description="ABC transmembrane type-1" evidence="16">
    <location>
        <begin position="960"/>
        <end position="1230"/>
    </location>
</feature>
<feature type="transmembrane region" description="Helical" evidence="14">
    <location>
        <begin position="119"/>
        <end position="140"/>
    </location>
</feature>
<organism evidence="17 18">
    <name type="scientific">Rhododendron simsii</name>
    <name type="common">Sims's rhododendron</name>
    <dbReference type="NCBI Taxonomy" id="118357"/>
    <lineage>
        <taxon>Eukaryota</taxon>
        <taxon>Viridiplantae</taxon>
        <taxon>Streptophyta</taxon>
        <taxon>Embryophyta</taxon>
        <taxon>Tracheophyta</taxon>
        <taxon>Spermatophyta</taxon>
        <taxon>Magnoliopsida</taxon>
        <taxon>eudicotyledons</taxon>
        <taxon>Gunneridae</taxon>
        <taxon>Pentapetalae</taxon>
        <taxon>asterids</taxon>
        <taxon>Ericales</taxon>
        <taxon>Ericaceae</taxon>
        <taxon>Ericoideae</taxon>
        <taxon>Rhodoreae</taxon>
        <taxon>Rhododendron</taxon>
    </lineage>
</organism>
<dbReference type="CDD" id="cd18579">
    <property type="entry name" value="ABC_6TM_ABCC_D1"/>
    <property type="match status" value="1"/>
</dbReference>
<keyword evidence="5 14" id="KW-0812">Transmembrane</keyword>
<dbReference type="FunFam" id="3.40.50.300:FF:000508">
    <property type="entry name" value="ABC transporter C family member 5"/>
    <property type="match status" value="1"/>
</dbReference>
<feature type="compositionally biased region" description="Basic residues" evidence="13">
    <location>
        <begin position="916"/>
        <end position="928"/>
    </location>
</feature>
<feature type="transmembrane region" description="Helical" evidence="14">
    <location>
        <begin position="84"/>
        <end position="107"/>
    </location>
</feature>
<evidence type="ECO:0000256" key="12">
    <source>
        <dbReference type="ARBA" id="ARBA00034018"/>
    </source>
</evidence>
<feature type="domain" description="ABC transporter" evidence="15">
    <location>
        <begin position="1277"/>
        <end position="1511"/>
    </location>
</feature>
<evidence type="ECO:0000256" key="7">
    <source>
        <dbReference type="ARBA" id="ARBA00022741"/>
    </source>
</evidence>
<feature type="transmembrane region" description="Helical" evidence="14">
    <location>
        <begin position="956"/>
        <end position="979"/>
    </location>
</feature>
<comment type="subcellular location">
    <subcellularLocation>
        <location evidence="1">Membrane</location>
        <topology evidence="1">Multi-pass membrane protein</topology>
    </subcellularLocation>
</comment>
<feature type="transmembrane region" description="Helical" evidence="14">
    <location>
        <begin position="186"/>
        <end position="206"/>
    </location>
</feature>
<dbReference type="Gene3D" id="1.20.1560.10">
    <property type="entry name" value="ABC transporter type 1, transmembrane domain"/>
    <property type="match status" value="2"/>
</dbReference>
<evidence type="ECO:0000256" key="11">
    <source>
        <dbReference type="ARBA" id="ARBA00023136"/>
    </source>
</evidence>
<feature type="domain" description="ABC transmembrane type-1" evidence="16">
    <location>
        <begin position="321"/>
        <end position="598"/>
    </location>
</feature>
<keyword evidence="10 14" id="KW-1133">Transmembrane helix</keyword>
<dbReference type="InterPro" id="IPR044726">
    <property type="entry name" value="ABCC_6TM_D2"/>
</dbReference>
<keyword evidence="4" id="KW-0813">Transport</keyword>
<dbReference type="CDD" id="cd18580">
    <property type="entry name" value="ABC_6TM_ABCC_D2"/>
    <property type="match status" value="1"/>
</dbReference>
<feature type="transmembrane region" description="Helical" evidence="14">
    <location>
        <begin position="429"/>
        <end position="450"/>
    </location>
</feature>
<dbReference type="PROSITE" id="PS50893">
    <property type="entry name" value="ABC_TRANSPORTER_2"/>
    <property type="match status" value="2"/>
</dbReference>
<dbReference type="SUPFAM" id="SSF52540">
    <property type="entry name" value="P-loop containing nucleoside triphosphate hydrolases"/>
    <property type="match status" value="2"/>
</dbReference>
<dbReference type="Gene3D" id="3.40.50.300">
    <property type="entry name" value="P-loop containing nucleotide triphosphate hydrolases"/>
    <property type="match status" value="2"/>
</dbReference>
<dbReference type="Proteomes" id="UP000626092">
    <property type="component" value="Unassembled WGS sequence"/>
</dbReference>
<dbReference type="Pfam" id="PF00005">
    <property type="entry name" value="ABC_tran"/>
    <property type="match status" value="2"/>
</dbReference>
<feature type="transmembrane region" description="Helical" evidence="14">
    <location>
        <begin position="1094"/>
        <end position="1112"/>
    </location>
</feature>
<evidence type="ECO:0000256" key="9">
    <source>
        <dbReference type="ARBA" id="ARBA00022967"/>
    </source>
</evidence>
<evidence type="ECO:0000313" key="17">
    <source>
        <dbReference type="EMBL" id="KAF7120968.1"/>
    </source>
</evidence>
<comment type="caution">
    <text evidence="17">The sequence shown here is derived from an EMBL/GenBank/DDBJ whole genome shotgun (WGS) entry which is preliminary data.</text>
</comment>
<evidence type="ECO:0000256" key="13">
    <source>
        <dbReference type="SAM" id="MobiDB-lite"/>
    </source>
</evidence>
<dbReference type="OrthoDB" id="6500128at2759"/>
<dbReference type="FunFam" id="1.20.1560.10:FF:000002">
    <property type="entry name" value="ABC transporter C family member 5"/>
    <property type="match status" value="1"/>
</dbReference>
<evidence type="ECO:0000256" key="3">
    <source>
        <dbReference type="ARBA" id="ARBA00012191"/>
    </source>
</evidence>
<dbReference type="PROSITE" id="PS00211">
    <property type="entry name" value="ABC_TRANSPORTER_1"/>
    <property type="match status" value="1"/>
</dbReference>
<dbReference type="PANTHER" id="PTHR24223">
    <property type="entry name" value="ATP-BINDING CASSETTE SUB-FAMILY C"/>
    <property type="match status" value="1"/>
</dbReference>
<feature type="transmembrane region" description="Helical" evidence="14">
    <location>
        <begin position="321"/>
        <end position="342"/>
    </location>
</feature>
<dbReference type="InterPro" id="IPR044746">
    <property type="entry name" value="ABCC_6TM_D1"/>
</dbReference>
<feature type="transmembrane region" description="Helical" evidence="14">
    <location>
        <begin position="456"/>
        <end position="476"/>
    </location>
</feature>
<protein>
    <recommendedName>
        <fullName evidence="3">ABC-type xenobiotic transporter</fullName>
        <ecNumber evidence="3">7.6.2.2</ecNumber>
    </recommendedName>
</protein>
<evidence type="ECO:0000256" key="2">
    <source>
        <dbReference type="ARBA" id="ARBA00009726"/>
    </source>
</evidence>
<dbReference type="EC" id="7.6.2.2" evidence="3"/>
<dbReference type="SUPFAM" id="SSF90123">
    <property type="entry name" value="ABC transporter transmembrane region"/>
    <property type="match status" value="2"/>
</dbReference>
<keyword evidence="7" id="KW-0547">Nucleotide-binding</keyword>
<dbReference type="PROSITE" id="PS50929">
    <property type="entry name" value="ABC_TM1F"/>
    <property type="match status" value="2"/>
</dbReference>
<dbReference type="EMBL" id="WJXA01000013">
    <property type="protein sequence ID" value="KAF7120968.1"/>
    <property type="molecule type" value="Genomic_DNA"/>
</dbReference>
<dbReference type="InterPro" id="IPR003439">
    <property type="entry name" value="ABC_transporter-like_ATP-bd"/>
</dbReference>
<feature type="transmembrane region" description="Helical" evidence="14">
    <location>
        <begin position="561"/>
        <end position="582"/>
    </location>
</feature>
<keyword evidence="9" id="KW-1278">Translocase</keyword>
<feature type="transmembrane region" description="Helical" evidence="14">
    <location>
        <begin position="152"/>
        <end position="171"/>
    </location>
</feature>
<evidence type="ECO:0000256" key="1">
    <source>
        <dbReference type="ARBA" id="ARBA00004141"/>
    </source>
</evidence>
<dbReference type="CDD" id="cd03244">
    <property type="entry name" value="ABCC_MRP_domain2"/>
    <property type="match status" value="1"/>
</dbReference>
<gene>
    <name evidence="17" type="ORF">RHSIM_Rhsim13G0040300</name>
</gene>
<dbReference type="GO" id="GO:0005524">
    <property type="term" value="F:ATP binding"/>
    <property type="evidence" value="ECO:0007669"/>
    <property type="project" value="UniProtKB-KW"/>
</dbReference>
<keyword evidence="18" id="KW-1185">Reference proteome</keyword>
<dbReference type="InterPro" id="IPR050173">
    <property type="entry name" value="ABC_transporter_C-like"/>
</dbReference>
<evidence type="ECO:0000259" key="16">
    <source>
        <dbReference type="PROSITE" id="PS50929"/>
    </source>
</evidence>
<reference evidence="17" key="1">
    <citation type="submission" date="2019-11" db="EMBL/GenBank/DDBJ databases">
        <authorList>
            <person name="Liu Y."/>
            <person name="Hou J."/>
            <person name="Li T.-Q."/>
            <person name="Guan C.-H."/>
            <person name="Wu X."/>
            <person name="Wu H.-Z."/>
            <person name="Ling F."/>
            <person name="Zhang R."/>
            <person name="Shi X.-G."/>
            <person name="Ren J.-P."/>
            <person name="Chen E.-F."/>
            <person name="Sun J.-M."/>
        </authorList>
    </citation>
    <scope>NUCLEOTIDE SEQUENCE</scope>
    <source>
        <strain evidence="17">Adult_tree_wgs_1</strain>
        <tissue evidence="17">Leaves</tissue>
    </source>
</reference>
<dbReference type="PANTHER" id="PTHR24223:SF189">
    <property type="entry name" value="ABC TRANSPORTER C FAMILY MEMBER 5"/>
    <property type="match status" value="1"/>
</dbReference>
<accession>A0A834L4Y0</accession>
<evidence type="ECO:0000256" key="4">
    <source>
        <dbReference type="ARBA" id="ARBA00022448"/>
    </source>
</evidence>
<keyword evidence="11 14" id="KW-0472">Membrane</keyword>
<dbReference type="InterPro" id="IPR017871">
    <property type="entry name" value="ABC_transporter-like_CS"/>
</dbReference>
<feature type="region of interest" description="Disordered" evidence="13">
    <location>
        <begin position="907"/>
        <end position="933"/>
    </location>
</feature>
<feature type="transmembrane region" description="Helical" evidence="14">
    <location>
        <begin position="999"/>
        <end position="1019"/>
    </location>
</feature>
<evidence type="ECO:0000256" key="6">
    <source>
        <dbReference type="ARBA" id="ARBA00022737"/>
    </source>
</evidence>
<comment type="catalytic activity">
    <reaction evidence="12">
        <text>ATP + H2O + xenobioticSide 1 = ADP + phosphate + xenobioticSide 2.</text>
        <dbReference type="EC" id="7.6.2.2"/>
    </reaction>
</comment>
<evidence type="ECO:0000256" key="8">
    <source>
        <dbReference type="ARBA" id="ARBA00022840"/>
    </source>
</evidence>
<dbReference type="Pfam" id="PF00664">
    <property type="entry name" value="ABC_membrane"/>
    <property type="match status" value="2"/>
</dbReference>
<feature type="domain" description="ABC transporter" evidence="15">
    <location>
        <begin position="632"/>
        <end position="855"/>
    </location>
</feature>
<keyword evidence="8" id="KW-0067">ATP-binding</keyword>
<sequence length="1523" mass="169379">MGTSLFFSKNPFLGLPTLELASICINLTLLLVFLFTVAARLIHTRVGRIQTFKESFNSNTASISARNTTDCEIQIREIGIGYKASVFCCFYVLFLQVMVLVFDGVGLIRDGKGSTFTNWVLLVLPASQGLAWSVLSFSALGCKFRASEKYPLLLRVWWVVSFITCLCTLYVDGKQMITGGSKNLNSHVLANLATTPALAFLCFVAIRGVTGMRIFINSDLQEPLLPEEEEEAGCLNVTTYNEAGLFSLVTLSWLNPILSLGARRPLELKDIPLLAPKDRSKANYKILNVNWEKLKAENPQKQPSLGWAILKSFWKEAARNAIFAGLTTLVSYVGPYMISYFVDYLGGNETFPHEGYILAGIFFTSKLVETLTTRQWYLGVDILGMHVRSALTAMVYRKGLKLSSVAKQSHTSGEIVNYMAVDVQRVGDYSWYLHDIWMLPLQIILALAILYKNVGIASVATLIATIISILVTVPLARVQETYQDNLMAAKDDRMRKTSECLRNMRILKLQAWEDRYRVMLEEMRNVEFKWLRKALYSQAFITFIFWSSPIFVSAVTFGTSILLGGELTAGAVLSALATFRILQEPLRNFPDLVSMMAQTKVSLDRISVFLQEEELQEDATIVVPGGITNVAIEIEDGEFCWDPSSENPTLSGIQMKAERGMRVAVCGVVGSGKSSFLSCILGEIPKISGEVRVCGSAAYVPQSAWIQSGNIEENILFGGQMDKAKYKNVIHACSLKKDLELFSHGDQTIIGDRGINLSGGQKQRVQLARALYQDADVYLLDDPFSAVDAHTGSELFKEYIQTALAAKTVIFVTHQVEFLPAADLILVLKEGRIIQAGKYDDLLQAGTDFKTLVSAHHEAIESMDIPNHSSEKSDESKLCNGSTIFITKRDSAGKKIDSSVKEVQEGVSTSESKAIKEKKKAKRSKKKQLVQEEERERGRVSMNVYLSYMAAAYRGLLIPLIILAQTLFQVLQIASNWWMAWANPQTPGDKPRASSMVLLVVYMSLAFGSSLFILVRALLVATFGLAAAQKLFLKMLVSVFRAPMSFFDSTPAARILNRVSIDQSVVDLDIPFRLGGFASTTIQLLGIVGVMTKVTWQIVLLVVPMATACLWMQKYYMASSRELVRIVSIQKSPIIHLFGESIAGAATIRGFGQEKRFMKRNLYLLDCFARPFFYSIAAIEWLCLRMELLSTFVFAFCMVLLVSFPHGSIDPSMAGLAVTYGLNLNARLSRWILSFCKLENRIISIERIHQYCQIPSEAPPIVENSRPPLSWPESGTIELIDLTVRYKENLPVVLHGITCKFPGGMKIGIVGRTGSGKSTLIQALFRLIEPAAGNIIIDNINISTIGLHDLRSRLSIIPQDPTLFEGTIRCNLDPLQEHSDKEIWQALDKSQLGEVVRQKEQKLDTPVLENGDNWSVGQRQLVSLGRALLKQARILVLDEATASVDSATDNLIQKIIRTEFRDCTVCTIAHRIPTVIDSDLVLVLSDGRVAEYDTPARLLEDKSSMFLKLVSEYSSRSSGIPYF</sequence>
<dbReference type="InterPro" id="IPR036640">
    <property type="entry name" value="ABC1_TM_sf"/>
</dbReference>
<feature type="transmembrane region" description="Helical" evidence="14">
    <location>
        <begin position="534"/>
        <end position="555"/>
    </location>
</feature>
<dbReference type="GO" id="GO:0016887">
    <property type="term" value="F:ATP hydrolysis activity"/>
    <property type="evidence" value="ECO:0007669"/>
    <property type="project" value="InterPro"/>
</dbReference>
<dbReference type="GO" id="GO:0016020">
    <property type="term" value="C:membrane"/>
    <property type="evidence" value="ECO:0007669"/>
    <property type="project" value="UniProtKB-SubCell"/>
</dbReference>
<keyword evidence="6" id="KW-0677">Repeat</keyword>
<dbReference type="FunFam" id="1.20.1560.10:FF:000003">
    <property type="entry name" value="ABC transporter C family member 10"/>
    <property type="match status" value="1"/>
</dbReference>
<evidence type="ECO:0000313" key="18">
    <source>
        <dbReference type="Proteomes" id="UP000626092"/>
    </source>
</evidence>
<dbReference type="CDD" id="cd03250">
    <property type="entry name" value="ABCC_MRP_domain1"/>
    <property type="match status" value="1"/>
</dbReference>